<dbReference type="EMBL" id="FQZU01000060">
    <property type="protein sequence ID" value="SHL32302.1"/>
    <property type="molecule type" value="Genomic_DNA"/>
</dbReference>
<feature type="domain" description="Acetyl-CoA dehydrogenase-like C-terminal" evidence="11">
    <location>
        <begin position="469"/>
        <end position="597"/>
    </location>
</feature>
<evidence type="ECO:0000259" key="9">
    <source>
        <dbReference type="Pfam" id="PF02770"/>
    </source>
</evidence>
<dbReference type="Gene3D" id="2.40.110.10">
    <property type="entry name" value="Butyryl-CoA Dehydrogenase, subunit A, domain 2"/>
    <property type="match status" value="1"/>
</dbReference>
<dbReference type="InterPro" id="IPR037069">
    <property type="entry name" value="AcylCoA_DH/ox_N_sf"/>
</dbReference>
<evidence type="ECO:0000256" key="3">
    <source>
        <dbReference type="ARBA" id="ARBA00011881"/>
    </source>
</evidence>
<proteinExistence type="inferred from homology"/>
<dbReference type="InterPro" id="IPR036250">
    <property type="entry name" value="AcylCo_DH-like_C"/>
</dbReference>
<organism evidence="12 13">
    <name type="scientific">Desulfatibacillum alkenivorans DSM 16219</name>
    <dbReference type="NCBI Taxonomy" id="1121393"/>
    <lineage>
        <taxon>Bacteria</taxon>
        <taxon>Pseudomonadati</taxon>
        <taxon>Thermodesulfobacteriota</taxon>
        <taxon>Desulfobacteria</taxon>
        <taxon>Desulfobacterales</taxon>
        <taxon>Desulfatibacillaceae</taxon>
        <taxon>Desulfatibacillum</taxon>
    </lineage>
</organism>
<feature type="domain" description="Acyl-CoA oxidase/dehydrogenase middle" evidence="9">
    <location>
        <begin position="162"/>
        <end position="268"/>
    </location>
</feature>
<comment type="similarity">
    <text evidence="2 7">Belongs to the acyl-CoA dehydrogenase family.</text>
</comment>
<evidence type="ECO:0000313" key="13">
    <source>
        <dbReference type="Proteomes" id="UP000183994"/>
    </source>
</evidence>
<comment type="subunit">
    <text evidence="3">Homotetramer.</text>
</comment>
<keyword evidence="6 7" id="KW-0560">Oxidoreductase</keyword>
<evidence type="ECO:0000256" key="5">
    <source>
        <dbReference type="ARBA" id="ARBA00022827"/>
    </source>
</evidence>
<evidence type="ECO:0008006" key="14">
    <source>
        <dbReference type="Google" id="ProtNLM"/>
    </source>
</evidence>
<evidence type="ECO:0000256" key="7">
    <source>
        <dbReference type="RuleBase" id="RU362125"/>
    </source>
</evidence>
<dbReference type="PANTHER" id="PTHR42803">
    <property type="entry name" value="ACYL-COA DEHYDROGENASE"/>
    <property type="match status" value="1"/>
</dbReference>
<dbReference type="InterPro" id="IPR009075">
    <property type="entry name" value="AcylCo_DH/oxidase_C"/>
</dbReference>
<evidence type="ECO:0000259" key="10">
    <source>
        <dbReference type="Pfam" id="PF02771"/>
    </source>
</evidence>
<dbReference type="AlphaFoldDB" id="A0A1M6ZP99"/>
<dbReference type="Pfam" id="PF12806">
    <property type="entry name" value="Acyl-CoA_dh_C"/>
    <property type="match status" value="1"/>
</dbReference>
<name>A0A1M6ZP99_9BACT</name>
<dbReference type="GO" id="GO:0005886">
    <property type="term" value="C:plasma membrane"/>
    <property type="evidence" value="ECO:0007669"/>
    <property type="project" value="TreeGrafter"/>
</dbReference>
<dbReference type="STRING" id="1121393.SAMN02745216_05011"/>
<evidence type="ECO:0000259" key="8">
    <source>
        <dbReference type="Pfam" id="PF00441"/>
    </source>
</evidence>
<dbReference type="PANTHER" id="PTHR42803:SF1">
    <property type="entry name" value="BROAD-SPECIFICITY LINEAR ACYL-COA DEHYDROGENASE FADE5"/>
    <property type="match status" value="1"/>
</dbReference>
<feature type="domain" description="Acyl-CoA dehydrogenase/oxidase N-terminal" evidence="10">
    <location>
        <begin position="38"/>
        <end position="157"/>
    </location>
</feature>
<dbReference type="GO" id="GO:0050660">
    <property type="term" value="F:flavin adenine dinucleotide binding"/>
    <property type="evidence" value="ECO:0007669"/>
    <property type="project" value="InterPro"/>
</dbReference>
<evidence type="ECO:0000256" key="2">
    <source>
        <dbReference type="ARBA" id="ARBA00009347"/>
    </source>
</evidence>
<evidence type="ECO:0000259" key="11">
    <source>
        <dbReference type="Pfam" id="PF12806"/>
    </source>
</evidence>
<dbReference type="Pfam" id="PF02770">
    <property type="entry name" value="Acyl-CoA_dh_M"/>
    <property type="match status" value="1"/>
</dbReference>
<dbReference type="Gene3D" id="1.10.540.10">
    <property type="entry name" value="Acyl-CoA dehydrogenase/oxidase, N-terminal domain"/>
    <property type="match status" value="1"/>
</dbReference>
<reference evidence="13" key="1">
    <citation type="submission" date="2016-11" db="EMBL/GenBank/DDBJ databases">
        <authorList>
            <person name="Varghese N."/>
            <person name="Submissions S."/>
        </authorList>
    </citation>
    <scope>NUCLEOTIDE SEQUENCE [LARGE SCALE GENOMIC DNA]</scope>
    <source>
        <strain evidence="13">DSM 16219</strain>
    </source>
</reference>
<comment type="cofactor">
    <cofactor evidence="1 7">
        <name>FAD</name>
        <dbReference type="ChEBI" id="CHEBI:57692"/>
    </cofactor>
</comment>
<evidence type="ECO:0000256" key="6">
    <source>
        <dbReference type="ARBA" id="ARBA00023002"/>
    </source>
</evidence>
<dbReference type="InterPro" id="IPR006091">
    <property type="entry name" value="Acyl-CoA_Oxase/DH_mid-dom"/>
</dbReference>
<dbReference type="OrthoDB" id="9807883at2"/>
<dbReference type="RefSeq" id="WP_073478984.1">
    <property type="nucleotide sequence ID" value="NZ_FQZU01000060.1"/>
</dbReference>
<dbReference type="Gene3D" id="1.20.140.10">
    <property type="entry name" value="Butyryl-CoA Dehydrogenase, subunit A, domain 3"/>
    <property type="match status" value="1"/>
</dbReference>
<evidence type="ECO:0000256" key="4">
    <source>
        <dbReference type="ARBA" id="ARBA00022630"/>
    </source>
</evidence>
<protein>
    <recommendedName>
        <fullName evidence="14">Acyl-CoA dehydrogenase</fullName>
    </recommendedName>
</protein>
<evidence type="ECO:0000313" key="12">
    <source>
        <dbReference type="EMBL" id="SHL32302.1"/>
    </source>
</evidence>
<dbReference type="InterPro" id="IPR025878">
    <property type="entry name" value="Acyl-CoA_dh-like_C_dom"/>
</dbReference>
<dbReference type="InterPro" id="IPR013786">
    <property type="entry name" value="AcylCoA_DH/ox_N"/>
</dbReference>
<dbReference type="SUPFAM" id="SSF56645">
    <property type="entry name" value="Acyl-CoA dehydrogenase NM domain-like"/>
    <property type="match status" value="1"/>
</dbReference>
<accession>A0A1M6ZP99</accession>
<sequence length="605" mass="66480">MAQQLIDQRDLDFVIWEQMKAEEILANEKYAEFNKKTCEMILREARAIAIKEILPTLAEGDKEGVKFENGVVKTPECFRPVHEKILEGEWQSVGVPQEMGGQGAPGHIAYAVAEYFLAANYAVSGYAKMGIGTARMIHLYGTQEQKDTYIPNLVAGKWGGTMLLTESCAGSDVGALETTAVRNQDGTFSLTGNKIFITNGEHDLVENIIHPVLARIEGDPPGTSGISIFIVPKYFVNEDGSLGGRNDIVCTGVEEKLGIHGSATCSMSLGTKGKCTGFLLGEERKGMNIMFNMINGSRMGTGLQGLSYASAAYLLAVNYARERIQGRSLADFKDKSAPSVPIIEHPDVRRNLLWMKSYVDGMRSFFHYLVSCSTRMETAATQEEREIYSDLFEMLTPSIKDYLAVKGHEVCVQAIQVFGGAGYTRDYLVEQYARDCKITSIFEGTSGIQAMDLLARKLGRKKGAVFAHLLKEMQATVSRAKEFEGLRDLAEDLEQAIPAFAATAEGILKRAASPEFMTAFAHSLPFLNVLGDMMMAWMLLWRAEISSKQLADGAKKKDLDFYNGQVKTARFYIKTILPEVLGKMNAINAGSGVAMEMTSAEYGGL</sequence>
<dbReference type="InterPro" id="IPR046373">
    <property type="entry name" value="Acyl-CoA_Oxase/DH_mid-dom_sf"/>
</dbReference>
<evidence type="ECO:0000256" key="1">
    <source>
        <dbReference type="ARBA" id="ARBA00001974"/>
    </source>
</evidence>
<dbReference type="GO" id="GO:0016627">
    <property type="term" value="F:oxidoreductase activity, acting on the CH-CH group of donors"/>
    <property type="evidence" value="ECO:0007669"/>
    <property type="project" value="InterPro"/>
</dbReference>
<dbReference type="SUPFAM" id="SSF47203">
    <property type="entry name" value="Acyl-CoA dehydrogenase C-terminal domain-like"/>
    <property type="match status" value="1"/>
</dbReference>
<dbReference type="Proteomes" id="UP000183994">
    <property type="component" value="Unassembled WGS sequence"/>
</dbReference>
<keyword evidence="5 7" id="KW-0274">FAD</keyword>
<feature type="domain" description="Acyl-CoA dehydrogenase/oxidase C-terminal" evidence="8">
    <location>
        <begin position="285"/>
        <end position="456"/>
    </location>
</feature>
<dbReference type="Pfam" id="PF00441">
    <property type="entry name" value="Acyl-CoA_dh_1"/>
    <property type="match status" value="1"/>
</dbReference>
<dbReference type="Pfam" id="PF02771">
    <property type="entry name" value="Acyl-CoA_dh_N"/>
    <property type="match status" value="1"/>
</dbReference>
<keyword evidence="13" id="KW-1185">Reference proteome</keyword>
<dbReference type="InterPro" id="IPR052166">
    <property type="entry name" value="Diverse_Acyl-CoA_DH"/>
</dbReference>
<gene>
    <name evidence="12" type="ORF">SAMN02745216_05011</name>
</gene>
<keyword evidence="4 7" id="KW-0285">Flavoprotein</keyword>
<dbReference type="InterPro" id="IPR009100">
    <property type="entry name" value="AcylCoA_DH/oxidase_NM_dom_sf"/>
</dbReference>